<evidence type="ECO:0000256" key="6">
    <source>
        <dbReference type="PROSITE-ProRule" id="PRU00433"/>
    </source>
</evidence>
<reference evidence="9 10" key="1">
    <citation type="journal article" date="2019" name="Biochem. Eng. J.">
        <title>Metabolic engineering of the marine bacteria Neptunomonas concharum for the production of acetoin and meso-2,3-butanediol from acetate.</title>
        <authorList>
            <person name="Li W."/>
            <person name="Pu N."/>
            <person name="Liu C.-X."/>
            <person name="Yuan Q.-P."/>
            <person name="Li Z.-J."/>
        </authorList>
    </citation>
    <scope>NUCLEOTIDE SEQUENCE [LARGE SCALE GENOMIC DNA]</scope>
    <source>
        <strain evidence="9 10">JCM17730</strain>
    </source>
</reference>
<proteinExistence type="predicted"/>
<dbReference type="PROSITE" id="PS51007">
    <property type="entry name" value="CYTC"/>
    <property type="match status" value="1"/>
</dbReference>
<accession>A0A5P1R7J1</accession>
<sequence>MKKAFALAAVAALMLPVAANAERTGEEVYKTKCAVCHVAGVAGAPKFGDAAAWAPRAEKGADALLATAKSGINAMPPKGTCMDCSDAELAAAIDHMLSNSK</sequence>
<dbReference type="InterPro" id="IPR002323">
    <property type="entry name" value="Cyt_CIE"/>
</dbReference>
<dbReference type="AlphaFoldDB" id="A0A5P1R7J1"/>
<gene>
    <name evidence="9" type="ORF">F0U83_01965</name>
</gene>
<dbReference type="PANTHER" id="PTHR40942">
    <property type="match status" value="1"/>
</dbReference>
<dbReference type="GO" id="GO:0005506">
    <property type="term" value="F:iron ion binding"/>
    <property type="evidence" value="ECO:0007669"/>
    <property type="project" value="InterPro"/>
</dbReference>
<evidence type="ECO:0000313" key="10">
    <source>
        <dbReference type="Proteomes" id="UP000324760"/>
    </source>
</evidence>
<organism evidence="9 10">
    <name type="scientific">Neptunomonas concharum</name>
    <dbReference type="NCBI Taxonomy" id="1031538"/>
    <lineage>
        <taxon>Bacteria</taxon>
        <taxon>Pseudomonadati</taxon>
        <taxon>Pseudomonadota</taxon>
        <taxon>Gammaproteobacteria</taxon>
        <taxon>Oceanospirillales</taxon>
        <taxon>Oceanospirillaceae</taxon>
        <taxon>Neptunomonas</taxon>
    </lineage>
</organism>
<evidence type="ECO:0000256" key="2">
    <source>
        <dbReference type="ARBA" id="ARBA00022617"/>
    </source>
</evidence>
<name>A0A5P1R7J1_9GAMM</name>
<dbReference type="SUPFAM" id="SSF46626">
    <property type="entry name" value="Cytochrome c"/>
    <property type="match status" value="1"/>
</dbReference>
<keyword evidence="4" id="KW-0249">Electron transport</keyword>
<dbReference type="KEGG" id="ncu:F0U83_01965"/>
<keyword evidence="1" id="KW-0813">Transport</keyword>
<dbReference type="Gene3D" id="1.10.760.10">
    <property type="entry name" value="Cytochrome c-like domain"/>
    <property type="match status" value="1"/>
</dbReference>
<evidence type="ECO:0000259" key="8">
    <source>
        <dbReference type="PROSITE" id="PS51007"/>
    </source>
</evidence>
<evidence type="ECO:0000256" key="5">
    <source>
        <dbReference type="ARBA" id="ARBA00023004"/>
    </source>
</evidence>
<dbReference type="InterPro" id="IPR036909">
    <property type="entry name" value="Cyt_c-like_dom_sf"/>
</dbReference>
<keyword evidence="3 6" id="KW-0479">Metal-binding</keyword>
<keyword evidence="2 6" id="KW-0349">Heme</keyword>
<evidence type="ECO:0000313" key="9">
    <source>
        <dbReference type="EMBL" id="QEQ95567.1"/>
    </source>
</evidence>
<keyword evidence="7" id="KW-0732">Signal</keyword>
<feature type="chain" id="PRO_5024810937" evidence="7">
    <location>
        <begin position="22"/>
        <end position="101"/>
    </location>
</feature>
<dbReference type="GO" id="GO:0020037">
    <property type="term" value="F:heme binding"/>
    <property type="evidence" value="ECO:0007669"/>
    <property type="project" value="InterPro"/>
</dbReference>
<dbReference type="Proteomes" id="UP000324760">
    <property type="component" value="Chromosome"/>
</dbReference>
<dbReference type="InterPro" id="IPR009056">
    <property type="entry name" value="Cyt_c-like_dom"/>
</dbReference>
<evidence type="ECO:0000256" key="7">
    <source>
        <dbReference type="SAM" id="SignalP"/>
    </source>
</evidence>
<dbReference type="PANTHER" id="PTHR40942:SF4">
    <property type="entry name" value="CYTOCHROME C5"/>
    <property type="match status" value="1"/>
</dbReference>
<dbReference type="RefSeq" id="WP_138986271.1">
    <property type="nucleotide sequence ID" value="NZ_CP043869.1"/>
</dbReference>
<feature type="signal peptide" evidence="7">
    <location>
        <begin position="1"/>
        <end position="21"/>
    </location>
</feature>
<dbReference type="EMBL" id="CP043869">
    <property type="protein sequence ID" value="QEQ95567.1"/>
    <property type="molecule type" value="Genomic_DNA"/>
</dbReference>
<dbReference type="PRINTS" id="PR00607">
    <property type="entry name" value="CYTCHROMECIE"/>
</dbReference>
<dbReference type="OrthoDB" id="9814708at2"/>
<protein>
    <submittedName>
        <fullName evidence="9">Cytochrome c5 family protein</fullName>
    </submittedName>
</protein>
<evidence type="ECO:0000256" key="1">
    <source>
        <dbReference type="ARBA" id="ARBA00022448"/>
    </source>
</evidence>
<dbReference type="Pfam" id="PF13442">
    <property type="entry name" value="Cytochrome_CBB3"/>
    <property type="match status" value="1"/>
</dbReference>
<keyword evidence="10" id="KW-1185">Reference proteome</keyword>
<evidence type="ECO:0000256" key="3">
    <source>
        <dbReference type="ARBA" id="ARBA00022723"/>
    </source>
</evidence>
<feature type="domain" description="Cytochrome c" evidence="8">
    <location>
        <begin position="20"/>
        <end position="100"/>
    </location>
</feature>
<dbReference type="GO" id="GO:0009055">
    <property type="term" value="F:electron transfer activity"/>
    <property type="evidence" value="ECO:0007669"/>
    <property type="project" value="InterPro"/>
</dbReference>
<evidence type="ECO:0000256" key="4">
    <source>
        <dbReference type="ARBA" id="ARBA00022982"/>
    </source>
</evidence>
<keyword evidence="5 6" id="KW-0408">Iron</keyword>